<feature type="region of interest" description="Disordered" evidence="4">
    <location>
        <begin position="529"/>
        <end position="605"/>
    </location>
</feature>
<dbReference type="PANTHER" id="PTHR45789">
    <property type="entry name" value="FI18025P1"/>
    <property type="match status" value="1"/>
</dbReference>
<feature type="compositionally biased region" description="Pro residues" evidence="4">
    <location>
        <begin position="259"/>
        <end position="276"/>
    </location>
</feature>
<feature type="region of interest" description="Disordered" evidence="4">
    <location>
        <begin position="477"/>
        <end position="506"/>
    </location>
</feature>
<dbReference type="InterPro" id="IPR036910">
    <property type="entry name" value="HMG_box_dom_sf"/>
</dbReference>
<feature type="compositionally biased region" description="Acidic residues" evidence="4">
    <location>
        <begin position="756"/>
        <end position="767"/>
    </location>
</feature>
<feature type="compositionally biased region" description="Basic residues" evidence="4">
    <location>
        <begin position="568"/>
        <end position="577"/>
    </location>
</feature>
<dbReference type="AlphaFoldDB" id="A0A194SD68"/>
<sequence>MSPAQYPPSPPSSTSLPEHWQFVPPPTDGPNTRARRAQGLQPYSGTSAPLPSSVVARGPQGAGAGAGYGAAEEEHGGDWDSWPQGGDSQQPQYWCSAGPSSSGATYYMIDPALSFDSAQPPPPPLPPSSFPPPPSSTAYSQQPHGPHDRDDDHRRVFSTASVIDHGSPPDSPGSTPALPDLPEELELEPVVAAKGLPAIGISKEEWLRLGGFEPESPGEARPAPTLPRRAVEPQYAAVIDEHDDVFHTPPRQHPHSAQPYPPHGPSWALPPPPASAPPLATYTLPPVHASSTHPHNPFAAAPHHPLPPTPSVFASPKREPAESSWPSSRPPTRSSLRNAPSPVDPTRLRPEPYPTSSSASWSATSPRNLTPVSTALALYACHPVPSAPPVQSTYAMAKKKKHGRKFSDNHVPRPRNAFILFRSHAVSTDLIPKSMGITDHKNISQVVGSVWRGLSPVERKKWEDLAAEEKRLHSERYPEYKYQPKQRRPRAPVGSGKKAMAKAAKLAENHEPAVAAVPDVADDIEVNSDAAEDESAPGAASDPDFEVAPSPRRPRRKSTAAANSRSSPLKRRSKRPSLHKDVDPVREQRRMELIGQAMLEGEDDEAIIPRVEAELAAEERALGDIAVVSSPSPSLSTSPAKPPSRTRSSPVKPGTSAVTPRKTRSSIHQRLTHASSPVSPDIVVRSGGGGPAYDSDSTLSPSPHCRARLAGSPASSTSPSPQRMQQPGGSRARSPPSSSGARHPLSRSVTRRQQGDDEYGEGDDDDLPASCRTDKARSYASAALGVAAPSSAHDDPQYTFPLPPLSQLGPASLGGPLNTPFAGAADSRQFSLGRWELRKPSAAVASRRELLAAQEEDALLNAASIGPGSSTSGWLDRTASSMAPASSSSFVSVDPQRQQATPPPTFSLDPHEFLAASGLDDAANDALSEYGTAAGSVLWDDSASSTTYETAASSAPTRSTSRYGGLSVGTGAPGAGTGRLPLFRAPSTASAASSSAFGGGGAGCGSAFSGEVDEPAFHFGEVDLFAHPPSAFGTAERTVSSVFGPPPSMASVVEDCSGELAAAAAAQVGLGIRFDGREY</sequence>
<feature type="region of interest" description="Disordered" evidence="4">
    <location>
        <begin position="210"/>
        <end position="367"/>
    </location>
</feature>
<dbReference type="SMART" id="SM00398">
    <property type="entry name" value="HMG"/>
    <property type="match status" value="1"/>
</dbReference>
<dbReference type="InterPro" id="IPR051356">
    <property type="entry name" value="SOX/SOX-like_TF"/>
</dbReference>
<feature type="compositionally biased region" description="Basic residues" evidence="4">
    <location>
        <begin position="661"/>
        <end position="671"/>
    </location>
</feature>
<feature type="region of interest" description="Disordered" evidence="4">
    <location>
        <begin position="112"/>
        <end position="184"/>
    </location>
</feature>
<dbReference type="Pfam" id="PF00505">
    <property type="entry name" value="HMG_box"/>
    <property type="match status" value="1"/>
</dbReference>
<feature type="region of interest" description="Disordered" evidence="4">
    <location>
        <begin position="949"/>
        <end position="970"/>
    </location>
</feature>
<feature type="compositionally biased region" description="Pro residues" evidence="4">
    <location>
        <begin position="1"/>
        <end position="11"/>
    </location>
</feature>
<dbReference type="OMA" id="KWHELSK"/>
<feature type="compositionally biased region" description="Low complexity" evidence="4">
    <location>
        <begin position="949"/>
        <end position="962"/>
    </location>
</feature>
<name>A0A194SD68_RHOGW</name>
<feature type="compositionally biased region" description="Low complexity" evidence="4">
    <location>
        <begin position="293"/>
        <end position="303"/>
    </location>
</feature>
<gene>
    <name evidence="6" type="ORF">RHOBADRAFT_51119</name>
</gene>
<dbReference type="InterPro" id="IPR009071">
    <property type="entry name" value="HMG_box_dom"/>
</dbReference>
<dbReference type="OrthoDB" id="6247875at2759"/>
<feature type="compositionally biased region" description="Pro residues" evidence="4">
    <location>
        <begin position="119"/>
        <end position="135"/>
    </location>
</feature>
<dbReference type="GO" id="GO:0000981">
    <property type="term" value="F:DNA-binding transcription factor activity, RNA polymerase II-specific"/>
    <property type="evidence" value="ECO:0007669"/>
    <property type="project" value="TreeGrafter"/>
</dbReference>
<dbReference type="STRING" id="578459.A0A194SD68"/>
<dbReference type="EMBL" id="KQ474073">
    <property type="protein sequence ID" value="KPV78683.1"/>
    <property type="molecule type" value="Genomic_DNA"/>
</dbReference>
<dbReference type="SUPFAM" id="SSF47095">
    <property type="entry name" value="HMG-box"/>
    <property type="match status" value="1"/>
</dbReference>
<reference evidence="6 7" key="1">
    <citation type="journal article" date="2015" name="Front. Microbiol.">
        <title>Genome sequence of the plant growth promoting endophytic yeast Rhodotorula graminis WP1.</title>
        <authorList>
            <person name="Firrincieli A."/>
            <person name="Otillar R."/>
            <person name="Salamov A."/>
            <person name="Schmutz J."/>
            <person name="Khan Z."/>
            <person name="Redman R.S."/>
            <person name="Fleck N.D."/>
            <person name="Lindquist E."/>
            <person name="Grigoriev I.V."/>
            <person name="Doty S.L."/>
        </authorList>
    </citation>
    <scope>NUCLEOTIDE SEQUENCE [LARGE SCALE GENOMIC DNA]</scope>
    <source>
        <strain evidence="6 7">WP1</strain>
    </source>
</reference>
<proteinExistence type="predicted"/>
<dbReference type="PROSITE" id="PS50118">
    <property type="entry name" value="HMG_BOX_2"/>
    <property type="match status" value="1"/>
</dbReference>
<feature type="compositionally biased region" description="Low complexity" evidence="4">
    <location>
        <begin position="355"/>
        <end position="365"/>
    </location>
</feature>
<accession>A0A194SD68</accession>
<dbReference type="CDD" id="cd01389">
    <property type="entry name" value="HMG-box_ROX1-like"/>
    <property type="match status" value="1"/>
</dbReference>
<evidence type="ECO:0000256" key="4">
    <source>
        <dbReference type="SAM" id="MobiDB-lite"/>
    </source>
</evidence>
<feature type="compositionally biased region" description="Low complexity" evidence="4">
    <location>
        <begin position="323"/>
        <end position="337"/>
    </location>
</feature>
<protein>
    <recommendedName>
        <fullName evidence="5">HMG box domain-containing protein</fullName>
    </recommendedName>
</protein>
<dbReference type="RefSeq" id="XP_018274732.1">
    <property type="nucleotide sequence ID" value="XM_018415666.1"/>
</dbReference>
<keyword evidence="1 3" id="KW-0238">DNA-binding</keyword>
<evidence type="ECO:0000256" key="1">
    <source>
        <dbReference type="ARBA" id="ARBA00023125"/>
    </source>
</evidence>
<feature type="compositionally biased region" description="Polar residues" evidence="4">
    <location>
        <begin position="41"/>
        <end position="50"/>
    </location>
</feature>
<dbReference type="Gene3D" id="1.10.30.10">
    <property type="entry name" value="High mobility group box domain"/>
    <property type="match status" value="1"/>
</dbReference>
<organism evidence="6 7">
    <name type="scientific">Rhodotorula graminis (strain WP1)</name>
    <dbReference type="NCBI Taxonomy" id="578459"/>
    <lineage>
        <taxon>Eukaryota</taxon>
        <taxon>Fungi</taxon>
        <taxon>Dikarya</taxon>
        <taxon>Basidiomycota</taxon>
        <taxon>Pucciniomycotina</taxon>
        <taxon>Microbotryomycetes</taxon>
        <taxon>Sporidiobolales</taxon>
        <taxon>Sporidiobolaceae</taxon>
        <taxon>Rhodotorula</taxon>
    </lineage>
</organism>
<evidence type="ECO:0000259" key="5">
    <source>
        <dbReference type="PROSITE" id="PS50118"/>
    </source>
</evidence>
<feature type="compositionally biased region" description="Low complexity" evidence="4">
    <location>
        <begin position="712"/>
        <end position="742"/>
    </location>
</feature>
<evidence type="ECO:0000313" key="6">
    <source>
        <dbReference type="EMBL" id="KPV78683.1"/>
    </source>
</evidence>
<feature type="domain" description="HMG box" evidence="5">
    <location>
        <begin position="411"/>
        <end position="481"/>
    </location>
</feature>
<feature type="compositionally biased region" description="Low complexity" evidence="4">
    <location>
        <begin position="629"/>
        <end position="639"/>
    </location>
</feature>
<feature type="compositionally biased region" description="Polar residues" evidence="4">
    <location>
        <begin position="86"/>
        <end position="100"/>
    </location>
</feature>
<evidence type="ECO:0000256" key="3">
    <source>
        <dbReference type="PROSITE-ProRule" id="PRU00267"/>
    </source>
</evidence>
<dbReference type="GO" id="GO:0000978">
    <property type="term" value="F:RNA polymerase II cis-regulatory region sequence-specific DNA binding"/>
    <property type="evidence" value="ECO:0007669"/>
    <property type="project" value="TreeGrafter"/>
</dbReference>
<feature type="compositionally biased region" description="Basic and acidic residues" evidence="4">
    <location>
        <begin position="578"/>
        <end position="592"/>
    </location>
</feature>
<dbReference type="PANTHER" id="PTHR45789:SF2">
    <property type="entry name" value="FI18025P1"/>
    <property type="match status" value="1"/>
</dbReference>
<feature type="region of interest" description="Disordered" evidence="4">
    <location>
        <begin position="1"/>
        <end position="100"/>
    </location>
</feature>
<keyword evidence="2 3" id="KW-0539">Nucleus</keyword>
<dbReference type="GO" id="GO:0005634">
    <property type="term" value="C:nucleus"/>
    <property type="evidence" value="ECO:0007669"/>
    <property type="project" value="UniProtKB-UniRule"/>
</dbReference>
<feature type="region of interest" description="Disordered" evidence="4">
    <location>
        <begin position="625"/>
        <end position="773"/>
    </location>
</feature>
<evidence type="ECO:0000256" key="2">
    <source>
        <dbReference type="ARBA" id="ARBA00023242"/>
    </source>
</evidence>
<feature type="region of interest" description="Disordered" evidence="4">
    <location>
        <begin position="885"/>
        <end position="908"/>
    </location>
</feature>
<dbReference type="Proteomes" id="UP000053890">
    <property type="component" value="Unassembled WGS sequence"/>
</dbReference>
<dbReference type="GeneID" id="28976114"/>
<feature type="DNA-binding region" description="HMG box" evidence="3">
    <location>
        <begin position="411"/>
        <end position="481"/>
    </location>
</feature>
<keyword evidence="7" id="KW-1185">Reference proteome</keyword>
<evidence type="ECO:0000313" key="7">
    <source>
        <dbReference type="Proteomes" id="UP000053890"/>
    </source>
</evidence>
<feature type="compositionally biased region" description="Basic and acidic residues" evidence="4">
    <location>
        <begin position="145"/>
        <end position="155"/>
    </location>
</feature>
<feature type="compositionally biased region" description="Low complexity" evidence="4">
    <location>
        <begin position="277"/>
        <end position="286"/>
    </location>
</feature>